<name>A0ACB9LNM4_9MYRT</name>
<dbReference type="EMBL" id="CM042890">
    <property type="protein sequence ID" value="KAI4312956.1"/>
    <property type="molecule type" value="Genomic_DNA"/>
</dbReference>
<protein>
    <submittedName>
        <fullName evidence="1">Uncharacterized protein</fullName>
    </submittedName>
</protein>
<accession>A0ACB9LNM4</accession>
<dbReference type="Proteomes" id="UP001057402">
    <property type="component" value="Chromosome 11"/>
</dbReference>
<reference evidence="2" key="1">
    <citation type="journal article" date="2023" name="Front. Plant Sci.">
        <title>Chromosomal-level genome assembly of Melastoma candidum provides insights into trichome evolution.</title>
        <authorList>
            <person name="Zhong Y."/>
            <person name="Wu W."/>
            <person name="Sun C."/>
            <person name="Zou P."/>
            <person name="Liu Y."/>
            <person name="Dai S."/>
            <person name="Zhou R."/>
        </authorList>
    </citation>
    <scope>NUCLEOTIDE SEQUENCE [LARGE SCALE GENOMIC DNA]</scope>
</reference>
<evidence type="ECO:0000313" key="2">
    <source>
        <dbReference type="Proteomes" id="UP001057402"/>
    </source>
</evidence>
<evidence type="ECO:0000313" key="1">
    <source>
        <dbReference type="EMBL" id="KAI4312956.1"/>
    </source>
</evidence>
<proteinExistence type="predicted"/>
<gene>
    <name evidence="1" type="ORF">MLD38_037740</name>
</gene>
<keyword evidence="2" id="KW-1185">Reference proteome</keyword>
<organism evidence="1 2">
    <name type="scientific">Melastoma candidum</name>
    <dbReference type="NCBI Taxonomy" id="119954"/>
    <lineage>
        <taxon>Eukaryota</taxon>
        <taxon>Viridiplantae</taxon>
        <taxon>Streptophyta</taxon>
        <taxon>Embryophyta</taxon>
        <taxon>Tracheophyta</taxon>
        <taxon>Spermatophyta</taxon>
        <taxon>Magnoliopsida</taxon>
        <taxon>eudicotyledons</taxon>
        <taxon>Gunneridae</taxon>
        <taxon>Pentapetalae</taxon>
        <taxon>rosids</taxon>
        <taxon>malvids</taxon>
        <taxon>Myrtales</taxon>
        <taxon>Melastomataceae</taxon>
        <taxon>Melastomatoideae</taxon>
        <taxon>Melastomateae</taxon>
        <taxon>Melastoma</taxon>
    </lineage>
</organism>
<comment type="caution">
    <text evidence="1">The sequence shown here is derived from an EMBL/GenBank/DDBJ whole genome shotgun (WGS) entry which is preliminary data.</text>
</comment>
<sequence>MEEKTAIVAVTSAESTQELAKEGQRHLEDTIESAFRILSSMNDELCNPSLWRSSSPPASRDSNSVAHGATGGDSSSDSTSHHFESPVSSGGGGALDEARFRYKNSVAAFRAVLLAIPSSQKAKPFDSESDIGTAAPDDEEVEIERLEEQISSLRKELAGKNVYIKALINQLRELIADVSTWQSPCSV</sequence>